<feature type="transmembrane region" description="Helical" evidence="2">
    <location>
        <begin position="600"/>
        <end position="621"/>
    </location>
</feature>
<feature type="transmembrane region" description="Helical" evidence="2">
    <location>
        <begin position="336"/>
        <end position="360"/>
    </location>
</feature>
<dbReference type="GO" id="GO:0022857">
    <property type="term" value="F:transmembrane transporter activity"/>
    <property type="evidence" value="ECO:0007669"/>
    <property type="project" value="UniProtKB-UniRule"/>
</dbReference>
<feature type="transmembrane region" description="Helical" evidence="2">
    <location>
        <begin position="552"/>
        <end position="580"/>
    </location>
</feature>
<gene>
    <name evidence="4" type="ORF">SAMN05444398_10115</name>
</gene>
<feature type="domain" description="TRAP C4-dicarboxylate transport system permease DctM subunit" evidence="3">
    <location>
        <begin position="430"/>
        <end position="658"/>
    </location>
</feature>
<feature type="transmembrane region" description="Helical" evidence="2">
    <location>
        <begin position="703"/>
        <end position="729"/>
    </location>
</feature>
<sequence>MASDRLSTDLDAKQLEELEKKYDSALNTRDNGPTLTRAIYWITILFAAYHVWTAGFGTPVDHIHMGIHLAGLFLFIFIYFPVRRTPASLSYDGAGPLKPGNVPLYDWAISLAAILAALFLWISWRGLDILGLDIPEQALRQGNPTTVDVILGTVLIFATLEIARRTIGFVLPLIILVFMAYALFGPSMPVQILQHPGVDWRQFVNNMYFPSEGIFGITLWVVSTVVFHFVLFGVVAQRMGLGQFFVDNAMMLAGRYTGGPAKVSVVSSAFFGTISGSSIANTVSTGSLTIPNMKKMGYPGHFAGGVEAASSAGGQITPPIMGAASFLMAEYLEVPYTTIVIAAIVPAMMHYIGVLSIVHFTAKRLGLHAYPKDQLPKFMQVWRDGWYTIIPLIALLIVLFSGYSPNMAAFIGLALCIVVGFCAFDRPLTLAIPLALLAFIFWKASPASGEGFSATLAGILAALTILGSLHRNERKDFRDLIDSFHVGVQYALAVGAASAAVGIVVGVINTTGVGFRMGFMVTNGAADIATWLHGVIGWIPVEAFMQPSLQQFISLVLIAMACILMGAGLPTTALYIMLVAVATPALSQLGVPPLATHMFVLYYGVISEITPPVCASAYAAAGIAGSNPFRTGLNAFTLGLGKLLVPMVFVYAPTILIVLPEHFTLISFIQVSLTCAAGVFAIGTAVAGYFIDRMGGLSRFFMIAGGLLLVAPSGSSDLLALAVIVLVALPQFLRKRANGIVDNATEH</sequence>
<keyword evidence="2" id="KW-0812">Transmembrane</keyword>
<organism evidence="4 5">
    <name type="scientific">Roseovarius pacificus</name>
    <dbReference type="NCBI Taxonomy" id="337701"/>
    <lineage>
        <taxon>Bacteria</taxon>
        <taxon>Pseudomonadati</taxon>
        <taxon>Pseudomonadota</taxon>
        <taxon>Alphaproteobacteria</taxon>
        <taxon>Rhodobacterales</taxon>
        <taxon>Roseobacteraceae</taxon>
        <taxon>Roseovarius</taxon>
    </lineage>
</organism>
<keyword evidence="1" id="KW-0813">Transport</keyword>
<evidence type="ECO:0000256" key="2">
    <source>
        <dbReference type="SAM" id="Phobius"/>
    </source>
</evidence>
<feature type="transmembrane region" description="Helical" evidence="2">
    <location>
        <begin position="665"/>
        <end position="691"/>
    </location>
</feature>
<accession>A0A1M6WHT4</accession>
<dbReference type="Proteomes" id="UP000183974">
    <property type="component" value="Unassembled WGS sequence"/>
</dbReference>
<feature type="transmembrane region" description="Helical" evidence="2">
    <location>
        <begin position="145"/>
        <end position="163"/>
    </location>
</feature>
<feature type="transmembrane region" description="Helical" evidence="2">
    <location>
        <begin position="633"/>
        <end position="659"/>
    </location>
</feature>
<evidence type="ECO:0000313" key="5">
    <source>
        <dbReference type="Proteomes" id="UP000183974"/>
    </source>
</evidence>
<protein>
    <submittedName>
        <fullName evidence="4">TRAP transporter, 4TM/12TM fusion protein</fullName>
    </submittedName>
</protein>
<feature type="transmembrane region" description="Helical" evidence="2">
    <location>
        <begin position="407"/>
        <end position="423"/>
    </location>
</feature>
<feature type="transmembrane region" description="Helical" evidence="2">
    <location>
        <begin position="63"/>
        <end position="82"/>
    </location>
</feature>
<comment type="subcellular location">
    <subcellularLocation>
        <location evidence="1">Cell inner membrane</location>
        <topology evidence="1">Multi-pass membrane protein</topology>
    </subcellularLocation>
</comment>
<dbReference type="OrthoDB" id="9759894at2"/>
<feature type="transmembrane region" description="Helical" evidence="2">
    <location>
        <begin position="381"/>
        <end position="401"/>
    </location>
</feature>
<reference evidence="4 5" key="1">
    <citation type="submission" date="2016-11" db="EMBL/GenBank/DDBJ databases">
        <authorList>
            <person name="Jaros S."/>
            <person name="Januszkiewicz K."/>
            <person name="Wedrychowicz H."/>
        </authorList>
    </citation>
    <scope>NUCLEOTIDE SEQUENCE [LARGE SCALE GENOMIC DNA]</scope>
    <source>
        <strain evidence="4 5">DSM 29589</strain>
    </source>
</reference>
<dbReference type="Pfam" id="PF06808">
    <property type="entry name" value="DctM"/>
    <property type="match status" value="2"/>
</dbReference>
<feature type="transmembrane region" description="Helical" evidence="2">
    <location>
        <begin position="102"/>
        <end position="124"/>
    </location>
</feature>
<dbReference type="InterPro" id="IPR010656">
    <property type="entry name" value="DctM"/>
</dbReference>
<evidence type="ECO:0000256" key="1">
    <source>
        <dbReference type="RuleBase" id="RU369079"/>
    </source>
</evidence>
<dbReference type="GO" id="GO:0005886">
    <property type="term" value="C:plasma membrane"/>
    <property type="evidence" value="ECO:0007669"/>
    <property type="project" value="UniProtKB-SubCell"/>
</dbReference>
<keyword evidence="1" id="KW-1003">Cell membrane</keyword>
<keyword evidence="5" id="KW-1185">Reference proteome</keyword>
<evidence type="ECO:0000259" key="3">
    <source>
        <dbReference type="Pfam" id="PF06808"/>
    </source>
</evidence>
<evidence type="ECO:0000313" key="4">
    <source>
        <dbReference type="EMBL" id="SHK93277.1"/>
    </source>
</evidence>
<keyword evidence="2" id="KW-1133">Transmembrane helix</keyword>
<feature type="domain" description="TRAP C4-dicarboxylate transport system permease DctM subunit" evidence="3">
    <location>
        <begin position="155"/>
        <end position="425"/>
    </location>
</feature>
<feature type="transmembrane region" description="Helical" evidence="2">
    <location>
        <begin position="490"/>
        <end position="508"/>
    </location>
</feature>
<dbReference type="PANTHER" id="PTHR43849:SF2">
    <property type="entry name" value="BLL3936 PROTEIN"/>
    <property type="match status" value="1"/>
</dbReference>
<comment type="function">
    <text evidence="1">Part of the tripartite ATP-independent periplasmic (TRAP) transport system.</text>
</comment>
<dbReference type="PANTHER" id="PTHR43849">
    <property type="entry name" value="BLL3936 PROTEIN"/>
    <property type="match status" value="1"/>
</dbReference>
<dbReference type="EMBL" id="FRBR01000001">
    <property type="protein sequence ID" value="SHK93277.1"/>
    <property type="molecule type" value="Genomic_DNA"/>
</dbReference>
<dbReference type="RefSeq" id="WP_073031338.1">
    <property type="nucleotide sequence ID" value="NZ_BMLR01000001.1"/>
</dbReference>
<dbReference type="AlphaFoldDB" id="A0A1M6WHT4"/>
<keyword evidence="1" id="KW-0997">Cell inner membrane</keyword>
<feature type="transmembrane region" description="Helical" evidence="2">
    <location>
        <begin position="214"/>
        <end position="236"/>
    </location>
</feature>
<feature type="transmembrane region" description="Helical" evidence="2">
    <location>
        <begin position="169"/>
        <end position="193"/>
    </location>
</feature>
<dbReference type="STRING" id="337701.SAMN05444398_10115"/>
<name>A0A1M6WHT4_9RHOB</name>
<feature type="transmembrane region" description="Helical" evidence="2">
    <location>
        <begin position="38"/>
        <end position="56"/>
    </location>
</feature>
<dbReference type="NCBIfam" id="TIGR02123">
    <property type="entry name" value="TRAP_fused"/>
    <property type="match status" value="1"/>
</dbReference>
<feature type="transmembrane region" description="Helical" evidence="2">
    <location>
        <begin position="451"/>
        <end position="469"/>
    </location>
</feature>
<keyword evidence="2" id="KW-0472">Membrane</keyword>
<dbReference type="InterPro" id="IPR011853">
    <property type="entry name" value="TRAP_DctM-Dct_fused"/>
</dbReference>
<proteinExistence type="predicted"/>